<feature type="signal peptide" evidence="1">
    <location>
        <begin position="1"/>
        <end position="37"/>
    </location>
</feature>
<dbReference type="AlphaFoldDB" id="A0A1M6Y5I2"/>
<dbReference type="OrthoDB" id="8251914at2"/>
<dbReference type="GO" id="GO:0005975">
    <property type="term" value="P:carbohydrate metabolic process"/>
    <property type="evidence" value="ECO:0007669"/>
    <property type="project" value="InterPro"/>
</dbReference>
<evidence type="ECO:0000313" key="3">
    <source>
        <dbReference type="Proteomes" id="UP000189935"/>
    </source>
</evidence>
<accession>A0A1M6Y5I2</accession>
<dbReference type="EMBL" id="LT670844">
    <property type="protein sequence ID" value="SHL13516.1"/>
    <property type="molecule type" value="Genomic_DNA"/>
</dbReference>
<dbReference type="Proteomes" id="UP000189935">
    <property type="component" value="Chromosome I"/>
</dbReference>
<dbReference type="PANTHER" id="PTHR43123">
    <property type="entry name" value="POLYSACCHARIDE DEACETYLASE-RELATED"/>
    <property type="match status" value="1"/>
</dbReference>
<protein>
    <recommendedName>
        <fullName evidence="4">Polysaccharide deacetylase</fullName>
    </recommendedName>
</protein>
<gene>
    <name evidence="2" type="ORF">SAMN05444159_5090</name>
</gene>
<name>A0A1M6Y5I2_9BRAD</name>
<keyword evidence="1" id="KW-0732">Signal</keyword>
<dbReference type="RefSeq" id="WP_079542484.1">
    <property type="nucleotide sequence ID" value="NZ_LT670844.1"/>
</dbReference>
<dbReference type="InterPro" id="IPR011330">
    <property type="entry name" value="Glyco_hydro/deAcase_b/a-brl"/>
</dbReference>
<sequence length="331" mass="36029">MRRRDFIRLLGAAPRKVGVVAGMALLLAVHLPSATSAQDGTDRVTGFAREPVHVAAWPAGKKVAVSFALFVEEFGFGQGPVFRPDLATRNPDLVNEAFRQYAIDWGIARVGRLFRELDVPLSVVLNAEFPGNYPSVWKEFRAAQPNAPIVAHGMNNTSHMLPLGRGLAEERAYIRRTLDLIGSATGVKPSGWSSPSVYSDGDTMQAMAAEGITYSLDQMDSDIISRLKTPDGSLVLLPYPVVTVDMGQQLARMKTPTEIETLWLDYVLELAREARADPAREATTVVIGIHPFVVGTPDGAAALRRVLLRLKTDDAVWLTDTDAILKAASLK</sequence>
<dbReference type="PANTHER" id="PTHR43123:SF4">
    <property type="entry name" value="POLYSACCHARIDE DEACETYLASE"/>
    <property type="match status" value="1"/>
</dbReference>
<evidence type="ECO:0000313" key="2">
    <source>
        <dbReference type="EMBL" id="SHL13516.1"/>
    </source>
</evidence>
<proteinExistence type="predicted"/>
<evidence type="ECO:0008006" key="4">
    <source>
        <dbReference type="Google" id="ProtNLM"/>
    </source>
</evidence>
<dbReference type="Gene3D" id="3.20.20.370">
    <property type="entry name" value="Glycoside hydrolase/deacetylase"/>
    <property type="match status" value="1"/>
</dbReference>
<organism evidence="2 3">
    <name type="scientific">Bradyrhizobium lablabi</name>
    <dbReference type="NCBI Taxonomy" id="722472"/>
    <lineage>
        <taxon>Bacteria</taxon>
        <taxon>Pseudomonadati</taxon>
        <taxon>Pseudomonadota</taxon>
        <taxon>Alphaproteobacteria</taxon>
        <taxon>Hyphomicrobiales</taxon>
        <taxon>Nitrobacteraceae</taxon>
        <taxon>Bradyrhizobium</taxon>
    </lineage>
</organism>
<feature type="chain" id="PRO_5012070749" description="Polysaccharide deacetylase" evidence="1">
    <location>
        <begin position="38"/>
        <end position="331"/>
    </location>
</feature>
<reference evidence="2 3" key="1">
    <citation type="submission" date="2016-11" db="EMBL/GenBank/DDBJ databases">
        <authorList>
            <person name="Jaros S."/>
            <person name="Januszkiewicz K."/>
            <person name="Wedrychowicz H."/>
        </authorList>
    </citation>
    <scope>NUCLEOTIDE SEQUENCE [LARGE SCALE GENOMIC DNA]</scope>
    <source>
        <strain evidence="2 3">GAS499</strain>
    </source>
</reference>
<evidence type="ECO:0000256" key="1">
    <source>
        <dbReference type="SAM" id="SignalP"/>
    </source>
</evidence>
<dbReference type="SUPFAM" id="SSF88713">
    <property type="entry name" value="Glycoside hydrolase/deacetylase"/>
    <property type="match status" value="1"/>
</dbReference>